<dbReference type="GO" id="GO:0030036">
    <property type="term" value="P:actin cytoskeleton organization"/>
    <property type="evidence" value="ECO:0007669"/>
    <property type="project" value="TreeGrafter"/>
</dbReference>
<organism evidence="6 7">
    <name type="scientific">Anaeromyces robustus</name>
    <dbReference type="NCBI Taxonomy" id="1754192"/>
    <lineage>
        <taxon>Eukaryota</taxon>
        <taxon>Fungi</taxon>
        <taxon>Fungi incertae sedis</taxon>
        <taxon>Chytridiomycota</taxon>
        <taxon>Chytridiomycota incertae sedis</taxon>
        <taxon>Neocallimastigomycetes</taxon>
        <taxon>Neocallimastigales</taxon>
        <taxon>Neocallimastigaceae</taxon>
        <taxon>Anaeromyces</taxon>
    </lineage>
</organism>
<dbReference type="GO" id="GO:0005856">
    <property type="term" value="C:cytoskeleton"/>
    <property type="evidence" value="ECO:0007669"/>
    <property type="project" value="UniProtKB-SubCell"/>
</dbReference>
<comment type="subcellular location">
    <subcellularLocation>
        <location evidence="1">Cytoplasm</location>
        <location evidence="1">Cytoskeleton</location>
    </subcellularLocation>
</comment>
<dbReference type="PROSITE" id="PS50945">
    <property type="entry name" value="I_LWEQ"/>
    <property type="match status" value="1"/>
</dbReference>
<dbReference type="SMART" id="SM01244">
    <property type="entry name" value="IRS"/>
    <property type="match status" value="1"/>
</dbReference>
<dbReference type="Gene3D" id="1.20.1410.10">
    <property type="entry name" value="I/LWEQ domain"/>
    <property type="match status" value="1"/>
</dbReference>
<dbReference type="InterPro" id="IPR019747">
    <property type="entry name" value="FERM_CS"/>
</dbReference>
<dbReference type="SUPFAM" id="SSF50729">
    <property type="entry name" value="PH domain-like"/>
    <property type="match status" value="1"/>
</dbReference>
<dbReference type="Pfam" id="PF09141">
    <property type="entry name" value="Talin_middle"/>
    <property type="match status" value="1"/>
</dbReference>
<dbReference type="SUPFAM" id="SSF47220">
    <property type="entry name" value="alpha-catenin/vinculin-like"/>
    <property type="match status" value="2"/>
</dbReference>
<dbReference type="InterPro" id="IPR054060">
    <property type="entry name" value="TLN1-like_RS"/>
</dbReference>
<dbReference type="EMBL" id="MCFG01000146">
    <property type="protein sequence ID" value="ORX80407.1"/>
    <property type="molecule type" value="Genomic_DNA"/>
</dbReference>
<dbReference type="PANTHER" id="PTHR19981:SF1">
    <property type="entry name" value="RHEA, ISOFORM B"/>
    <property type="match status" value="1"/>
</dbReference>
<dbReference type="CDD" id="cd10569">
    <property type="entry name" value="FERM_C_Talin"/>
    <property type="match status" value="1"/>
</dbReference>
<dbReference type="GO" id="GO:0005737">
    <property type="term" value="C:cytoplasm"/>
    <property type="evidence" value="ECO:0007669"/>
    <property type="project" value="TreeGrafter"/>
</dbReference>
<dbReference type="InterPro" id="IPR049108">
    <property type="entry name" value="Talin_R4"/>
</dbReference>
<evidence type="ECO:0000256" key="3">
    <source>
        <dbReference type="ARBA" id="ARBA00023212"/>
    </source>
</evidence>
<keyword evidence="7" id="KW-1185">Reference proteome</keyword>
<dbReference type="CDD" id="cd14473">
    <property type="entry name" value="FERM_B-lobe"/>
    <property type="match status" value="1"/>
</dbReference>
<dbReference type="OrthoDB" id="10262320at2759"/>
<feature type="domain" description="FERM" evidence="4">
    <location>
        <begin position="82"/>
        <end position="380"/>
    </location>
</feature>
<dbReference type="InterPro" id="IPR002558">
    <property type="entry name" value="ILWEQ_dom"/>
</dbReference>
<dbReference type="SUPFAM" id="SSF47031">
    <property type="entry name" value="Second domain of FERM"/>
    <property type="match status" value="1"/>
</dbReference>
<gene>
    <name evidence="6" type="ORF">BCR32DRAFT_220921</name>
</gene>
<accession>A0A1Y1X3M0</accession>
<dbReference type="Pfam" id="PF01608">
    <property type="entry name" value="I_LWEQ"/>
    <property type="match status" value="1"/>
</dbReference>
<dbReference type="STRING" id="1754192.A0A1Y1X3M0"/>
<dbReference type="InterPro" id="IPR036723">
    <property type="entry name" value="Alpha-catenin/vinculin-like_sf"/>
</dbReference>
<dbReference type="PANTHER" id="PTHR19981">
    <property type="entry name" value="TALIN"/>
    <property type="match status" value="1"/>
</dbReference>
<dbReference type="InterPro" id="IPR000299">
    <property type="entry name" value="FERM_domain"/>
</dbReference>
<evidence type="ECO:0000313" key="6">
    <source>
        <dbReference type="EMBL" id="ORX80407.1"/>
    </source>
</evidence>
<evidence type="ECO:0000256" key="2">
    <source>
        <dbReference type="ARBA" id="ARBA00022490"/>
    </source>
</evidence>
<name>A0A1Y1X3M0_9FUNG</name>
<dbReference type="GO" id="GO:0005178">
    <property type="term" value="F:integrin binding"/>
    <property type="evidence" value="ECO:0007669"/>
    <property type="project" value="TreeGrafter"/>
</dbReference>
<dbReference type="InterPro" id="IPR014352">
    <property type="entry name" value="FERM/acyl-CoA-bd_prot_sf"/>
</dbReference>
<dbReference type="InterPro" id="IPR035964">
    <property type="entry name" value="I/LWEQ_dom_sf"/>
</dbReference>
<dbReference type="GO" id="GO:0051015">
    <property type="term" value="F:actin filament binding"/>
    <property type="evidence" value="ECO:0007669"/>
    <property type="project" value="InterPro"/>
</dbReference>
<dbReference type="Proteomes" id="UP000193944">
    <property type="component" value="Unassembled WGS sequence"/>
</dbReference>
<dbReference type="InterPro" id="IPR015224">
    <property type="entry name" value="Talin_cent"/>
</dbReference>
<dbReference type="Pfam" id="PF16511">
    <property type="entry name" value="FERM_f0"/>
    <property type="match status" value="1"/>
</dbReference>
<feature type="domain" description="I/LWEQ" evidence="5">
    <location>
        <begin position="2262"/>
        <end position="2503"/>
    </location>
</feature>
<dbReference type="Pfam" id="PF21896">
    <property type="entry name" value="Talin_IBS2B"/>
    <property type="match status" value="2"/>
</dbReference>
<comment type="caution">
    <text evidence="6">The sequence shown here is derived from an EMBL/GenBank/DDBJ whole genome shotgun (WGS) entry which is preliminary data.</text>
</comment>
<dbReference type="Pfam" id="PF00373">
    <property type="entry name" value="FERM_M"/>
    <property type="match status" value="1"/>
</dbReference>
<dbReference type="InterPro" id="IPR035963">
    <property type="entry name" value="FERM_2"/>
</dbReference>
<dbReference type="InterPro" id="IPR015009">
    <property type="entry name" value="Vinculin-bd_dom"/>
</dbReference>
<dbReference type="FunFam" id="2.30.29.30:FF:000028">
    <property type="entry name" value="Talin 2"/>
    <property type="match status" value="1"/>
</dbReference>
<evidence type="ECO:0000313" key="7">
    <source>
        <dbReference type="Proteomes" id="UP000193944"/>
    </source>
</evidence>
<proteinExistence type="predicted"/>
<dbReference type="FunFam" id="1.20.80.10:FF:000007">
    <property type="entry name" value="Talin 2"/>
    <property type="match status" value="1"/>
</dbReference>
<dbReference type="InterPro" id="IPR019748">
    <property type="entry name" value="FERM_central"/>
</dbReference>
<dbReference type="CDD" id="cd17090">
    <property type="entry name" value="FERM_F1_TLN"/>
    <property type="match status" value="1"/>
</dbReference>
<dbReference type="PROSITE" id="PS50057">
    <property type="entry name" value="FERM_3"/>
    <property type="match status" value="1"/>
</dbReference>
<dbReference type="SMART" id="SM00295">
    <property type="entry name" value="B41"/>
    <property type="match status" value="1"/>
</dbReference>
<dbReference type="Pfam" id="PF08913">
    <property type="entry name" value="VBS"/>
    <property type="match status" value="1"/>
</dbReference>
<dbReference type="InterPro" id="IPR057346">
    <property type="entry name" value="Talin1/2_VBS2"/>
</dbReference>
<dbReference type="GO" id="GO:0005200">
    <property type="term" value="F:structural constituent of cytoskeleton"/>
    <property type="evidence" value="ECO:0007669"/>
    <property type="project" value="InterPro"/>
</dbReference>
<dbReference type="SMART" id="SM00307">
    <property type="entry name" value="ILWEQ"/>
    <property type="match status" value="1"/>
</dbReference>
<keyword evidence="2" id="KW-0963">Cytoplasm</keyword>
<dbReference type="InterPro" id="IPR054082">
    <property type="entry name" value="Talin_IBS2B"/>
</dbReference>
<dbReference type="Gene3D" id="1.20.120.230">
    <property type="entry name" value="Alpha-catenin/vinculin-like"/>
    <property type="match status" value="4"/>
</dbReference>
<dbReference type="Gene3D" id="1.20.1420.10">
    <property type="entry name" value="Talin, central domain"/>
    <property type="match status" value="8"/>
</dbReference>
<dbReference type="InterPro" id="IPR036476">
    <property type="entry name" value="Talin_cent_sf"/>
</dbReference>
<dbReference type="Gene3D" id="1.20.80.10">
    <property type="match status" value="1"/>
</dbReference>
<protein>
    <submittedName>
        <fullName evidence="6">Uncharacterized protein</fullName>
    </submittedName>
</protein>
<dbReference type="InterPro" id="IPR032425">
    <property type="entry name" value="FERM_f0"/>
</dbReference>
<dbReference type="SUPFAM" id="SSF109885">
    <property type="entry name" value="I/LWEQ domain"/>
    <property type="match status" value="5"/>
</dbReference>
<dbReference type="Gene3D" id="3.10.20.90">
    <property type="entry name" value="Phosphatidylinositol 3-kinase Catalytic Subunit, Chain A, domain 1"/>
    <property type="match status" value="2"/>
</dbReference>
<dbReference type="GO" id="GO:0098609">
    <property type="term" value="P:cell-cell adhesion"/>
    <property type="evidence" value="ECO:0007669"/>
    <property type="project" value="TreeGrafter"/>
</dbReference>
<dbReference type="Pfam" id="PF25177">
    <property type="entry name" value="Talin_VBS2"/>
    <property type="match status" value="1"/>
</dbReference>
<dbReference type="SUPFAM" id="SSF109880">
    <property type="entry name" value="A middle domain of Talin 1"/>
    <property type="match status" value="1"/>
</dbReference>
<dbReference type="FunFam" id="1.20.1410.10:FF:000001">
    <property type="entry name" value="Talin 2"/>
    <property type="match status" value="1"/>
</dbReference>
<dbReference type="InterPro" id="IPR011993">
    <property type="entry name" value="PH-like_dom_sf"/>
</dbReference>
<dbReference type="Pfam" id="PF21692">
    <property type="entry name" value="Talin_R4"/>
    <property type="match status" value="1"/>
</dbReference>
<evidence type="ECO:0000259" key="4">
    <source>
        <dbReference type="PROSITE" id="PS50057"/>
    </source>
</evidence>
<reference evidence="6 7" key="1">
    <citation type="submission" date="2016-08" db="EMBL/GenBank/DDBJ databases">
        <title>A Parts List for Fungal Cellulosomes Revealed by Comparative Genomics.</title>
        <authorList>
            <consortium name="DOE Joint Genome Institute"/>
            <person name="Haitjema C.H."/>
            <person name="Gilmore S.P."/>
            <person name="Henske J.K."/>
            <person name="Solomon K.V."/>
            <person name="De Groot R."/>
            <person name="Kuo A."/>
            <person name="Mondo S.J."/>
            <person name="Salamov A.A."/>
            <person name="Labutti K."/>
            <person name="Zhao Z."/>
            <person name="Chiniquy J."/>
            <person name="Barry K."/>
            <person name="Brewer H.M."/>
            <person name="Purvine S.O."/>
            <person name="Wright A.T."/>
            <person name="Boxma B."/>
            <person name="Van Alen T."/>
            <person name="Hackstein J.H."/>
            <person name="Baker S.E."/>
            <person name="Grigoriev I.V."/>
            <person name="O'Malley M.A."/>
        </authorList>
    </citation>
    <scope>NUCLEOTIDE SEQUENCE [LARGE SCALE GENOMIC DNA]</scope>
    <source>
        <strain evidence="6 7">S4</strain>
    </source>
</reference>
<evidence type="ECO:0000256" key="1">
    <source>
        <dbReference type="ARBA" id="ARBA00004245"/>
    </source>
</evidence>
<sequence>MSQLSIKVVIVDMSITKTLSLVGSMTVQEVCREIREKNGEVAGGVDHSLFWPDNKKWLAQGRTLDFYDVKTGDTLEFKKKHRILKVKMMDDSIKTFLIDESLPVKNIVEYVGQKLGIINIEEYSFAPTDEPSTPKERKKDKKKEDVQWLNPAKSLIEQGLGENDVVIFKKKFFFSDQNIDRNDPIQLNLLYNQVRELIIMGKYPCTMEEASQLAAMQCQIQYGNYDSTKHKGNFFRNPEIVPKEYYKNKTVEKMIQQEYSKLIGLSELNAKFRYVQLSRSLKTYGVSFFYVMEKGEKKNKYTNPVYLGVTKESVIKLDVETKEIIKKWSLKQLRRWAATPESFTLDFGDYSNAYYNVQTKEGEQISQLISGYIDIILKKKKDAERLAKEDDEEYALTEEYNNGGKAKAMSANGANEKGYAKANHVNGNAMRMKMYGKGMLSVNQPRFNMANPSVSPEIYGAQQGIIQNINNGFATIQSILDDIVNINELPELGNDAAALQWKKQTLDVNTENIRSQVASDISASCSILNHTNADIEEMEYDVIGGNITTLSANIIQLIPSAKMVSSLLDDEDAKNRILECAKDLANATGRFLGSVQPVILGQGNKEEMYQCADEIGKTAYQLLKELGIIEVDDNKIRDLLEAARNISNATTDLTLAANGVSNAFPGSDKKHELLKNSKMCTACAVSLISATTVSAPGVTSTVVFDEFMDSCALMKDTINDIQNSALGCTDENALNGLNHAAQNVSESIAKLINLAKLISDDYDGATEFDKTYDAVIASLDQYMDSLGDIEAMVESTRDCTYCTRQYINLLKNMADSETDDDARSRLYEAIKGLTDATTKMIISAKDLAKDPDDYEKQMNLRKILDEINNIMIASSDNDSLRTRAFQKLAKAAREVISSCNQLTSAGNSAAPSNRNQASQISLNQASRRVGEIAPNSITAIRDYLYDRDNAQKQLALLNTSKQLVTPCKNMCACAKTAAATTGDTSAQTQLLLSAKHTGEDLKQLQLALEGVEEVSAGLELEMAIAMVQQLRDDICHVKENKGELVPRVGQTIDMAQIELSSSIKPLSNAITQLCNSASQGAEKYTGNAARDLANYLQGVETCGKNLSAVNELETTQDEILNAVENLLNEAVVYLNASSEALNSPDARNKMTEYAKRMNDAVAELLMVLPGLKELENAIKNISDALSKLAGSYTPNGDISYRDAQMTLSTDASSLVVASNNLVSAAKSNPTELYNAACKFNDTFEKISQDAQDFMGTCEDQAIKGQIMDLLNELGESSKELLNATKMYSLNTSDQDLKDKLFSATKAISDSISKILDTCSADAPGHSECNQATQILNEASAKIETVNDNNDSNLSYPESLSIVTGKSKTVTSSITGLTAASRGGNIKRIGQVVVELAQAIKDITDGNIQAAYLIGISDPSSVAATSRVINQSQFIEGVNEIKVACKTLTQEDCSNEAIMEAAGIIAKYTAALCNTSKEAGQKSNINYTSKTKFLNSAREIATYTAALVKSIKELSVSNNENTRKNCEEKSNHLIETIEDLVAFSMSPEFAGSPAYISPIGEANQKPLLAYNHSLINSALGLVSSLKVVCNNPKDSSAIQVVQSQGRQINEALRNLIATLSTSAPGIKECDQAIDKITELLNDLDNALVETAAGKLRPKDLTVDVHNVQNSLLDVMRALSSLFEVIGRSAKDNSTELASSVAQLSGNMSQAIGSAIDIAAKTNDRNSSGKLLQDIKDINEMLLSFLYSCKDSGGDPSNTEAHERIDADYDALSKSVKDFITSLEGSSADDEEYSKNIKKIEDQLANLSNHDTGEINEQYHIYASNVDDKGKEMLGKLQEILSGNDTTSDETKALATSLADIYETIVENGKNAISTTTEENLKQAIEDDLRELGGSIIKTIEAMKINRANNGNQNTKLRLNIAAKEVINNTSNLMKDAKEGSRGLTVCQTAIESIAEVATDLEATIIFANAGQLDPINSKDNFSLHREDLLREAKLLTDITKSFVMAAASSNTNQEEFAQNALSASKTAVSLKNEVKKGAISITSGDKHMQEQLLVADKNVTEALGNLITEAMNTFGKNLTGSEALALKNAAAEEIKSLIELIRITKLVGDETTRGVRALDGACTDIDSGIEILESDSPAQGTALPDEVVMLAKCLASAAGALFTTSSSGKQDELVAAANKIKTSVCDMLRAGKASIANAPDEKKEPMIKALKESAEASKELLQCTKHNLENESQENKNSIIESSKGIATAVNNVVNAASDLIPGGYVDPNDPNVIAERELLSAANAIEAAAKKLAALKPAEKVREADENLNFEEQILEAVKAIANATSALVRAATNTQREIIAMGKLLPEEDQVYFSDGTWSEGLVSAAKQVVAWTHELCESANMAIKGDVQPERVIAASKNVGASTAQLLSAATAKVDQNSQTQIRLRAAARAVTQATDQLVKSAQENMALEDTDAFTESLKDGVANSRAQELEAQMNILKMEKDLEKARNKLLFIRKGRYQKQGTGTIAKRGAGSLAGK</sequence>
<dbReference type="CDD" id="cd17089">
    <property type="entry name" value="FERM_F0_TLN"/>
    <property type="match status" value="1"/>
</dbReference>
<dbReference type="Pfam" id="PF21865">
    <property type="entry name" value="TLN1-like_RS"/>
    <property type="match status" value="1"/>
</dbReference>
<reference evidence="6 7" key="2">
    <citation type="submission" date="2016-08" db="EMBL/GenBank/DDBJ databases">
        <title>Pervasive Adenine N6-methylation of Active Genes in Fungi.</title>
        <authorList>
            <consortium name="DOE Joint Genome Institute"/>
            <person name="Mondo S.J."/>
            <person name="Dannebaum R.O."/>
            <person name="Kuo R.C."/>
            <person name="Labutti K."/>
            <person name="Haridas S."/>
            <person name="Kuo A."/>
            <person name="Salamov A."/>
            <person name="Ahrendt S.R."/>
            <person name="Lipzen A."/>
            <person name="Sullivan W."/>
            <person name="Andreopoulos W.B."/>
            <person name="Clum A."/>
            <person name="Lindquist E."/>
            <person name="Daum C."/>
            <person name="Ramamoorthy G.K."/>
            <person name="Gryganskyi A."/>
            <person name="Culley D."/>
            <person name="Magnuson J.K."/>
            <person name="James T.Y."/>
            <person name="O'Malley M.A."/>
            <person name="Stajich J.E."/>
            <person name="Spatafora J.W."/>
            <person name="Visel A."/>
            <person name="Grigoriev I.V."/>
        </authorList>
    </citation>
    <scope>NUCLEOTIDE SEQUENCE [LARGE SCALE GENOMIC DNA]</scope>
    <source>
        <strain evidence="6 7">S4</strain>
    </source>
</reference>
<dbReference type="InterPro" id="IPR019749">
    <property type="entry name" value="Band_41_domain"/>
</dbReference>
<dbReference type="PROSITE" id="PS00660">
    <property type="entry name" value="FERM_1"/>
    <property type="match status" value="1"/>
</dbReference>
<evidence type="ECO:0000259" key="5">
    <source>
        <dbReference type="PROSITE" id="PS50945"/>
    </source>
</evidence>
<dbReference type="Gene3D" id="2.30.29.30">
    <property type="entry name" value="Pleckstrin-homology domain (PH domain)/Phosphotyrosine-binding domain (PTB)"/>
    <property type="match status" value="1"/>
</dbReference>
<keyword evidence="3" id="KW-0206">Cytoskeleton</keyword>
<dbReference type="GO" id="GO:0005886">
    <property type="term" value="C:plasma membrane"/>
    <property type="evidence" value="ECO:0007669"/>
    <property type="project" value="TreeGrafter"/>
</dbReference>